<keyword evidence="6 12" id="KW-0472">Membrane</keyword>
<feature type="transmembrane region" description="Helical" evidence="12">
    <location>
        <begin position="378"/>
        <end position="402"/>
    </location>
</feature>
<dbReference type="InterPro" id="IPR001807">
    <property type="entry name" value="ClC"/>
</dbReference>
<dbReference type="SUPFAM" id="SSF54631">
    <property type="entry name" value="CBS-domain pair"/>
    <property type="match status" value="1"/>
</dbReference>
<dbReference type="RefSeq" id="WP_075851571.1">
    <property type="nucleotide sequence ID" value="NZ_FMAC01000001.1"/>
</dbReference>
<dbReference type="Pfam" id="PF00571">
    <property type="entry name" value="CBS"/>
    <property type="match status" value="2"/>
</dbReference>
<protein>
    <submittedName>
        <fullName evidence="14">H+/Cl-antiporter ClcA</fullName>
    </submittedName>
</protein>
<keyword evidence="7" id="KW-0869">Chloride channel</keyword>
<dbReference type="PRINTS" id="PR00762">
    <property type="entry name" value="CLCHANNEL"/>
</dbReference>
<comment type="subcellular location">
    <subcellularLocation>
        <location evidence="1">Membrane</location>
        <topology evidence="1">Multi-pass membrane protein</topology>
    </subcellularLocation>
</comment>
<dbReference type="SMART" id="SM00116">
    <property type="entry name" value="CBS"/>
    <property type="match status" value="2"/>
</dbReference>
<feature type="domain" description="CBS" evidence="13">
    <location>
        <begin position="463"/>
        <end position="523"/>
    </location>
</feature>
<dbReference type="Gene3D" id="1.10.3080.10">
    <property type="entry name" value="Clc chloride channel"/>
    <property type="match status" value="1"/>
</dbReference>
<evidence type="ECO:0000259" key="13">
    <source>
        <dbReference type="PROSITE" id="PS51371"/>
    </source>
</evidence>
<feature type="transmembrane region" description="Helical" evidence="12">
    <location>
        <begin position="215"/>
        <end position="239"/>
    </location>
</feature>
<dbReference type="CDD" id="cd02205">
    <property type="entry name" value="CBS_pair_SF"/>
    <property type="match status" value="1"/>
</dbReference>
<dbReference type="CDD" id="cd00400">
    <property type="entry name" value="Voltage_gated_ClC"/>
    <property type="match status" value="1"/>
</dbReference>
<dbReference type="EMBL" id="FMAC01000001">
    <property type="protein sequence ID" value="SCB11920.1"/>
    <property type="molecule type" value="Genomic_DNA"/>
</dbReference>
<evidence type="ECO:0000256" key="11">
    <source>
        <dbReference type="SAM" id="MobiDB-lite"/>
    </source>
</evidence>
<dbReference type="GO" id="GO:0005254">
    <property type="term" value="F:chloride channel activity"/>
    <property type="evidence" value="ECO:0007669"/>
    <property type="project" value="UniProtKB-KW"/>
</dbReference>
<reference evidence="15" key="1">
    <citation type="submission" date="2016-08" db="EMBL/GenBank/DDBJ databases">
        <authorList>
            <person name="Varghese N."/>
            <person name="Submissions Spin"/>
        </authorList>
    </citation>
    <scope>NUCLEOTIDE SEQUENCE [LARGE SCALE GENOMIC DNA]</scope>
    <source>
        <strain evidence="15">CCBAU 57015</strain>
    </source>
</reference>
<dbReference type="InterPro" id="IPR050368">
    <property type="entry name" value="ClC-type_chloride_channel"/>
</dbReference>
<name>A0A1C3U8W5_9HYPH</name>
<feature type="transmembrane region" description="Helical" evidence="12">
    <location>
        <begin position="251"/>
        <end position="274"/>
    </location>
</feature>
<gene>
    <name evidence="14" type="ORF">GA0061100_101998</name>
</gene>
<evidence type="ECO:0000256" key="5">
    <source>
        <dbReference type="ARBA" id="ARBA00023065"/>
    </source>
</evidence>
<dbReference type="Gene3D" id="3.10.580.10">
    <property type="entry name" value="CBS-domain"/>
    <property type="match status" value="1"/>
</dbReference>
<dbReference type="InterPro" id="IPR000644">
    <property type="entry name" value="CBS_dom"/>
</dbReference>
<evidence type="ECO:0000256" key="12">
    <source>
        <dbReference type="SAM" id="Phobius"/>
    </source>
</evidence>
<keyword evidence="8" id="KW-0868">Chloride</keyword>
<feature type="region of interest" description="Disordered" evidence="11">
    <location>
        <begin position="1"/>
        <end position="22"/>
    </location>
</feature>
<evidence type="ECO:0000313" key="14">
    <source>
        <dbReference type="EMBL" id="SCB11920.1"/>
    </source>
</evidence>
<dbReference type="GO" id="GO:0034707">
    <property type="term" value="C:chloride channel complex"/>
    <property type="evidence" value="ECO:0007669"/>
    <property type="project" value="UniProtKB-KW"/>
</dbReference>
<dbReference type="SUPFAM" id="SSF81340">
    <property type="entry name" value="Clc chloride channel"/>
    <property type="match status" value="1"/>
</dbReference>
<keyword evidence="15" id="KW-1185">Reference proteome</keyword>
<keyword evidence="5" id="KW-0406">Ion transport</keyword>
<feature type="domain" description="CBS" evidence="13">
    <location>
        <begin position="529"/>
        <end position="588"/>
    </location>
</feature>
<organism evidence="14 15">
    <name type="scientific">Rhizobium hainanense</name>
    <dbReference type="NCBI Taxonomy" id="52131"/>
    <lineage>
        <taxon>Bacteria</taxon>
        <taxon>Pseudomonadati</taxon>
        <taxon>Pseudomonadota</taxon>
        <taxon>Alphaproteobacteria</taxon>
        <taxon>Hyphomicrobiales</taxon>
        <taxon>Rhizobiaceae</taxon>
        <taxon>Rhizobium/Agrobacterium group</taxon>
        <taxon>Rhizobium</taxon>
    </lineage>
</organism>
<dbReference type="OrthoDB" id="9767361at2"/>
<dbReference type="AlphaFoldDB" id="A0A1C3U8W5"/>
<dbReference type="InterPro" id="IPR014743">
    <property type="entry name" value="Cl-channel_core"/>
</dbReference>
<evidence type="ECO:0000256" key="1">
    <source>
        <dbReference type="ARBA" id="ARBA00004141"/>
    </source>
</evidence>
<feature type="transmembrane region" description="Helical" evidence="12">
    <location>
        <begin position="32"/>
        <end position="54"/>
    </location>
</feature>
<dbReference type="Proteomes" id="UP000186228">
    <property type="component" value="Unassembled WGS sequence"/>
</dbReference>
<dbReference type="PANTHER" id="PTHR43427">
    <property type="entry name" value="CHLORIDE CHANNEL PROTEIN CLC-E"/>
    <property type="match status" value="1"/>
</dbReference>
<evidence type="ECO:0000256" key="9">
    <source>
        <dbReference type="ARBA" id="ARBA00023303"/>
    </source>
</evidence>
<proteinExistence type="predicted"/>
<evidence type="ECO:0000256" key="10">
    <source>
        <dbReference type="PROSITE-ProRule" id="PRU00703"/>
    </source>
</evidence>
<evidence type="ECO:0000256" key="7">
    <source>
        <dbReference type="ARBA" id="ARBA00023173"/>
    </source>
</evidence>
<feature type="transmembrane region" description="Helical" evidence="12">
    <location>
        <begin position="408"/>
        <end position="429"/>
    </location>
</feature>
<feature type="transmembrane region" description="Helical" evidence="12">
    <location>
        <begin position="74"/>
        <end position="100"/>
    </location>
</feature>
<dbReference type="PANTHER" id="PTHR43427:SF6">
    <property type="entry name" value="CHLORIDE CHANNEL PROTEIN CLC-E"/>
    <property type="match status" value="1"/>
</dbReference>
<keyword evidence="9" id="KW-0407">Ion channel</keyword>
<feature type="transmembrane region" description="Helical" evidence="12">
    <location>
        <begin position="179"/>
        <end position="203"/>
    </location>
</feature>
<evidence type="ECO:0000256" key="2">
    <source>
        <dbReference type="ARBA" id="ARBA00022448"/>
    </source>
</evidence>
<accession>A0A1C3U8W5</accession>
<keyword evidence="4 12" id="KW-1133">Transmembrane helix</keyword>
<keyword evidence="2" id="KW-0813">Transport</keyword>
<evidence type="ECO:0000256" key="6">
    <source>
        <dbReference type="ARBA" id="ARBA00023136"/>
    </source>
</evidence>
<feature type="transmembrane region" description="Helical" evidence="12">
    <location>
        <begin position="324"/>
        <end position="346"/>
    </location>
</feature>
<evidence type="ECO:0000256" key="4">
    <source>
        <dbReference type="ARBA" id="ARBA00022989"/>
    </source>
</evidence>
<evidence type="ECO:0000256" key="3">
    <source>
        <dbReference type="ARBA" id="ARBA00022692"/>
    </source>
</evidence>
<feature type="transmembrane region" description="Helical" evidence="12">
    <location>
        <begin position="352"/>
        <end position="371"/>
    </location>
</feature>
<dbReference type="PROSITE" id="PS51371">
    <property type="entry name" value="CBS"/>
    <property type="match status" value="2"/>
</dbReference>
<evidence type="ECO:0000256" key="8">
    <source>
        <dbReference type="ARBA" id="ARBA00023214"/>
    </source>
</evidence>
<dbReference type="InterPro" id="IPR046342">
    <property type="entry name" value="CBS_dom_sf"/>
</dbReference>
<keyword evidence="3 12" id="KW-0812">Transmembrane</keyword>
<keyword evidence="10" id="KW-0129">CBS domain</keyword>
<evidence type="ECO:0000313" key="15">
    <source>
        <dbReference type="Proteomes" id="UP000186228"/>
    </source>
</evidence>
<sequence length="599" mass="63431">MQDIPTSQSHGHDFSGGASRKDNGDFTTDKRVLVLIAMALVVGTGGAFAAWVLINLIALVSNAVWLFKISTEPLSFAMVARSPWMVAAPILGGLVIGLMARYGSEKIRGHGIPEAIEAILIGGSRMSPKVAVLKPLSSAISIGSGGPFGAEGPIIMTGGAIGSLFAQFFHMSAAERKTLLVAGAAAGMTAVFGTPIAAVMLAVELLLFEWKPRSFIPVAVAACISVVWRPFLIGSGALFPAHFDMSLSWWGIVLAAGLGIVSGLQSGLLTTLLYKIEDAFEKLPIHWMWWPALGGLVVGLGGLIEPRALGVGYDIIADLLHSRIAVGAVLAILLVKAGIWLVALSSGTSGGVLAPLLILGGALGWLVGLVLPGDPGFWAMLGMAAMMGGTMRAPLTGTFFAVELTGDTSALVPLLAATVAAYAVTVLLLKRSILTEKIARRGQHITREYGIDPFELTRARDIMIAKVDTLPASMRLSEALTQMTEQPDAHRFYPVVGENDRLVGMISRADALRWQSEPELMDQSLYDVISDTSLPVAHAEDTVGRVADIMIHADTGRVPVVEPQTGRLVGLIARKDLLRLRSATNRAELERGAYLRSKS</sequence>
<feature type="transmembrane region" description="Helical" evidence="12">
    <location>
        <begin position="286"/>
        <end position="304"/>
    </location>
</feature>
<dbReference type="Pfam" id="PF00654">
    <property type="entry name" value="Voltage_CLC"/>
    <property type="match status" value="1"/>
</dbReference>
<dbReference type="STRING" id="52131.GA0061100_101998"/>